<feature type="domain" description="DUF6602" evidence="1">
    <location>
        <begin position="28"/>
        <end position="129"/>
    </location>
</feature>
<dbReference type="CDD" id="cd21173">
    <property type="entry name" value="NucC-like"/>
    <property type="match status" value="1"/>
</dbReference>
<dbReference type="OrthoDB" id="8264568at2"/>
<name>D6ZEB5_SEGRD</name>
<dbReference type="STRING" id="640132.Srot_0920"/>
<dbReference type="eggNOG" id="ENOG5031NPZ">
    <property type="taxonomic scope" value="Bacteria"/>
</dbReference>
<proteinExistence type="predicted"/>
<accession>D6ZEB5</accession>
<dbReference type="AlphaFoldDB" id="D6ZEB5"/>
<dbReference type="KEGG" id="srt:Srot_0920"/>
<dbReference type="EMBL" id="CP001958">
    <property type="protein sequence ID" value="ADG97395.1"/>
    <property type="molecule type" value="Genomic_DNA"/>
</dbReference>
<reference evidence="2 3" key="1">
    <citation type="journal article" date="2010" name="Stand. Genomic Sci.">
        <title>Complete genome sequence of Segniliparus rotundus type strain (CDC 1076).</title>
        <authorList>
            <person name="Sikorski J."/>
            <person name="Lapidus A."/>
            <person name="Copeland A."/>
            <person name="Misra M."/>
            <person name="Glavina Del Rio T."/>
            <person name="Nolan M."/>
            <person name="Lucas S."/>
            <person name="Chen F."/>
            <person name="Tice H."/>
            <person name="Cheng J.F."/>
            <person name="Jando M."/>
            <person name="Schneider S."/>
            <person name="Bruce D."/>
            <person name="Goodwin L."/>
            <person name="Pitluck S."/>
            <person name="Liolios K."/>
            <person name="Mikhailova N."/>
            <person name="Pati A."/>
            <person name="Ivanova N."/>
            <person name="Mavromatis K."/>
            <person name="Chen A."/>
            <person name="Palaniappan K."/>
            <person name="Chertkov O."/>
            <person name="Land M."/>
            <person name="Hauser L."/>
            <person name="Chang Y.J."/>
            <person name="Jeffries C.D."/>
            <person name="Brettin T."/>
            <person name="Detter J.C."/>
            <person name="Han C."/>
            <person name="Rohde M."/>
            <person name="Goker M."/>
            <person name="Bristow J."/>
            <person name="Eisen J.A."/>
            <person name="Markowitz V."/>
            <person name="Hugenholtz P."/>
            <person name="Kyrpides N.C."/>
            <person name="Klenk H.P."/>
        </authorList>
    </citation>
    <scope>NUCLEOTIDE SEQUENCE [LARGE SCALE GENOMIC DNA]</scope>
    <source>
        <strain evidence="3">ATCC BAA-972 / CDC 1076 / CIP 108378 / DSM 44985 / JCM 13578</strain>
    </source>
</reference>
<evidence type="ECO:0000313" key="3">
    <source>
        <dbReference type="Proteomes" id="UP000002247"/>
    </source>
</evidence>
<dbReference type="RefSeq" id="WP_013137851.1">
    <property type="nucleotide sequence ID" value="NC_014168.1"/>
</dbReference>
<evidence type="ECO:0000259" key="1">
    <source>
        <dbReference type="Pfam" id="PF20247"/>
    </source>
</evidence>
<protein>
    <recommendedName>
        <fullName evidence="1">DUF6602 domain-containing protein</fullName>
    </recommendedName>
</protein>
<organism evidence="2 3">
    <name type="scientific">Segniliparus rotundus (strain ATCC BAA-972 / CDC 1076 / CIP 108378 / DSM 44985 / JCM 13578)</name>
    <dbReference type="NCBI Taxonomy" id="640132"/>
    <lineage>
        <taxon>Bacteria</taxon>
        <taxon>Bacillati</taxon>
        <taxon>Actinomycetota</taxon>
        <taxon>Actinomycetes</taxon>
        <taxon>Mycobacteriales</taxon>
        <taxon>Segniliparaceae</taxon>
        <taxon>Segniliparus</taxon>
    </lineage>
</organism>
<sequence>MNSEHHKWLEELNRSILETYQGEQEMAGKSEHIQEVGHRVEAKWLEVLSAWLPPQYGIDTRKYLLLETEDGPAKTKETDIVVFHPHYPKSLRSKSDVLASGVAAAFSVKRTLTKDSIAQAFENAAQLRRGMKIRDHTLRHYLAPPVFYGLLAQSSTWNKSENAATKIKDMVDENDKTIPRSPREGLDFICVADAGCWSRKTAVLTEKYLTTHPALEFFLGRETIAISGMRRKYEAEALSPLTKFIGSLWQKLAINDPTLKPLADGLRLTDPDPEGGQFSGRRYKLDDLVDSDVMDNVRSESPVGFDWMYQY</sequence>
<dbReference type="HOGENOM" id="CLU_074058_0_0_11"/>
<dbReference type="InterPro" id="IPR046537">
    <property type="entry name" value="DUF6602"/>
</dbReference>
<dbReference type="Proteomes" id="UP000002247">
    <property type="component" value="Chromosome"/>
</dbReference>
<keyword evidence="3" id="KW-1185">Reference proteome</keyword>
<gene>
    <name evidence="2" type="ordered locus">Srot_0920</name>
</gene>
<dbReference type="Pfam" id="PF20247">
    <property type="entry name" value="DUF6602"/>
    <property type="match status" value="1"/>
</dbReference>
<evidence type="ECO:0000313" key="2">
    <source>
        <dbReference type="EMBL" id="ADG97395.1"/>
    </source>
</evidence>